<sequence length="282" mass="29925">MRAVFSLVLVVGVALAGSAVYMTQKYFNQSQAELARERDLRAKTGPLVQIFAVNKVKKYGEVLTKDDVQLIFVQQSALPENAFTTPEDLFPDDGKTARYVSRQMEKFTPVLAETVTEPGKPAGLSAALEKGESAFAVKVDMASGVAGFVNVGDRVDVYWTGAAGGMQEGEMTRLIEGGVRVVGVDQQADNSVATEGVARTVTLAASREQVARLTQAAATGRLNLAIVGTDASEITAKIEVDSNQLLGITPEQAAVAPVAEKVCTLKTRKGTEVVTTEIPCTN</sequence>
<dbReference type="AlphaFoldDB" id="A0AAE5BT63"/>
<dbReference type="Pfam" id="PF16976">
    <property type="entry name" value="RcpC"/>
    <property type="match status" value="1"/>
</dbReference>
<evidence type="ECO:0000259" key="1">
    <source>
        <dbReference type="Pfam" id="PF16976"/>
    </source>
</evidence>
<organism evidence="2 3">
    <name type="scientific">Stagnihabitans tardus</name>
    <dbReference type="NCBI Taxonomy" id="2699202"/>
    <lineage>
        <taxon>Bacteria</taxon>
        <taxon>Pseudomonadati</taxon>
        <taxon>Pseudomonadota</taxon>
        <taxon>Alphaproteobacteria</taxon>
        <taxon>Rhodobacterales</taxon>
        <taxon>Paracoccaceae</taxon>
        <taxon>Stagnihabitans</taxon>
    </lineage>
</organism>
<comment type="caution">
    <text evidence="2">The sequence shown here is derived from an EMBL/GenBank/DDBJ whole genome shotgun (WGS) entry which is preliminary data.</text>
</comment>
<feature type="domain" description="Flp pilus assembly protein RcpC/CpaB" evidence="1">
    <location>
        <begin position="123"/>
        <end position="226"/>
    </location>
</feature>
<keyword evidence="3" id="KW-1185">Reference proteome</keyword>
<dbReference type="RefSeq" id="WP_168775497.1">
    <property type="nucleotide sequence ID" value="NZ_JAABNR010000012.1"/>
</dbReference>
<protein>
    <submittedName>
        <fullName evidence="2">Flp pilus assembly protein CpaB</fullName>
    </submittedName>
</protein>
<evidence type="ECO:0000313" key="3">
    <source>
        <dbReference type="Proteomes" id="UP001193501"/>
    </source>
</evidence>
<dbReference type="CDD" id="cd11614">
    <property type="entry name" value="SAF_CpaB_FlgA_like"/>
    <property type="match status" value="1"/>
</dbReference>
<proteinExistence type="predicted"/>
<name>A0AAE5BT63_9RHOB</name>
<dbReference type="EMBL" id="JAABNR010000012">
    <property type="protein sequence ID" value="NBZ88685.1"/>
    <property type="molecule type" value="Genomic_DNA"/>
</dbReference>
<dbReference type="Proteomes" id="UP001193501">
    <property type="component" value="Unassembled WGS sequence"/>
</dbReference>
<reference evidence="2" key="1">
    <citation type="submission" date="2020-01" db="EMBL/GenBank/DDBJ databases">
        <authorList>
            <person name="Chen W.-M."/>
        </authorList>
    </citation>
    <scope>NUCLEOTIDE SEQUENCE</scope>
    <source>
        <strain evidence="2">CYK-10</strain>
    </source>
</reference>
<dbReference type="InterPro" id="IPR017592">
    <property type="entry name" value="Pilus_assmbl_Flp-typ_CpaB"/>
</dbReference>
<dbReference type="InterPro" id="IPR031571">
    <property type="entry name" value="RcpC_dom"/>
</dbReference>
<dbReference type="NCBIfam" id="TIGR03177">
    <property type="entry name" value="pilus_cpaB"/>
    <property type="match status" value="1"/>
</dbReference>
<gene>
    <name evidence="2" type="primary">cpaB</name>
    <name evidence="2" type="ORF">GV832_13915</name>
</gene>
<evidence type="ECO:0000313" key="2">
    <source>
        <dbReference type="EMBL" id="NBZ88685.1"/>
    </source>
</evidence>
<accession>A0AAE5BT63</accession>